<name>A0AAE0AQL7_9ROSI</name>
<evidence type="ECO:0000313" key="2">
    <source>
        <dbReference type="Proteomes" id="UP001281410"/>
    </source>
</evidence>
<reference evidence="1" key="1">
    <citation type="journal article" date="2023" name="Plant J.">
        <title>Genome sequences and population genomics provide insights into the demographic history, inbreeding, and mutation load of two 'living fossil' tree species of Dipteronia.</title>
        <authorList>
            <person name="Feng Y."/>
            <person name="Comes H.P."/>
            <person name="Chen J."/>
            <person name="Zhu S."/>
            <person name="Lu R."/>
            <person name="Zhang X."/>
            <person name="Li P."/>
            <person name="Qiu J."/>
            <person name="Olsen K.M."/>
            <person name="Qiu Y."/>
        </authorList>
    </citation>
    <scope>NUCLEOTIDE SEQUENCE</scope>
    <source>
        <strain evidence="1">NBL</strain>
    </source>
</reference>
<protein>
    <recommendedName>
        <fullName evidence="3">CBS domain-containing protein</fullName>
    </recommendedName>
</protein>
<accession>A0AAE0AQL7</accession>
<evidence type="ECO:0000313" key="1">
    <source>
        <dbReference type="EMBL" id="KAK3221819.1"/>
    </source>
</evidence>
<keyword evidence="2" id="KW-1185">Reference proteome</keyword>
<gene>
    <name evidence="1" type="ORF">Dsin_008844</name>
</gene>
<proteinExistence type="predicted"/>
<sequence>MDPKQWFLSLPSSLRRLYSSSQIIKVQTSPNRSPIELFTFQNGVKLIENALVVHGLGLSSFSFHGTVDSLGSRGVHAEAAIRAIGESTECEIPIWRRKPLVGIENSEMGQQRFVGILNSLDIVSFLVKSECLEDQEKAMKTPYSEVVVPNGSLLRQVDPGTRNGGGSLMFCDTH</sequence>
<evidence type="ECO:0008006" key="3">
    <source>
        <dbReference type="Google" id="ProtNLM"/>
    </source>
</evidence>
<organism evidence="1 2">
    <name type="scientific">Dipteronia sinensis</name>
    <dbReference type="NCBI Taxonomy" id="43782"/>
    <lineage>
        <taxon>Eukaryota</taxon>
        <taxon>Viridiplantae</taxon>
        <taxon>Streptophyta</taxon>
        <taxon>Embryophyta</taxon>
        <taxon>Tracheophyta</taxon>
        <taxon>Spermatophyta</taxon>
        <taxon>Magnoliopsida</taxon>
        <taxon>eudicotyledons</taxon>
        <taxon>Gunneridae</taxon>
        <taxon>Pentapetalae</taxon>
        <taxon>rosids</taxon>
        <taxon>malvids</taxon>
        <taxon>Sapindales</taxon>
        <taxon>Sapindaceae</taxon>
        <taxon>Hippocastanoideae</taxon>
        <taxon>Acereae</taxon>
        <taxon>Dipteronia</taxon>
    </lineage>
</organism>
<comment type="caution">
    <text evidence="1">The sequence shown here is derived from an EMBL/GenBank/DDBJ whole genome shotgun (WGS) entry which is preliminary data.</text>
</comment>
<dbReference type="Proteomes" id="UP001281410">
    <property type="component" value="Unassembled WGS sequence"/>
</dbReference>
<dbReference type="AlphaFoldDB" id="A0AAE0AQL7"/>
<dbReference type="EMBL" id="JANJYJ010000003">
    <property type="protein sequence ID" value="KAK3221819.1"/>
    <property type="molecule type" value="Genomic_DNA"/>
</dbReference>